<sequence>MTSREALAIGTDVKPPVLFKGEYEQWKDIFMDFIERHELGGLIKKSFEEGIMPIPMKTHTVGDEEREYQLPPEEFTEEQTKRAKTDRLAKSFILQGIPNEIYVKIDSYKATGKEMWDQLEKMLELKIITTARIVSTANMVSIAEEVNTAMEINAARED</sequence>
<dbReference type="EMBL" id="CM042047">
    <property type="protein sequence ID" value="KAI3770581.1"/>
    <property type="molecule type" value="Genomic_DNA"/>
</dbReference>
<reference evidence="1 2" key="2">
    <citation type="journal article" date="2022" name="Mol. Ecol. Resour.">
        <title>The genomes of chicory, endive, great burdock and yacon provide insights into Asteraceae paleo-polyploidization history and plant inulin production.</title>
        <authorList>
            <person name="Fan W."/>
            <person name="Wang S."/>
            <person name="Wang H."/>
            <person name="Wang A."/>
            <person name="Jiang F."/>
            <person name="Liu H."/>
            <person name="Zhao H."/>
            <person name="Xu D."/>
            <person name="Zhang Y."/>
        </authorList>
    </citation>
    <scope>NUCLEOTIDE SEQUENCE [LARGE SCALE GENOMIC DNA]</scope>
    <source>
        <strain evidence="2">cv. Niubang</strain>
    </source>
</reference>
<protein>
    <submittedName>
        <fullName evidence="1">Uncharacterized protein</fullName>
    </submittedName>
</protein>
<reference evidence="2" key="1">
    <citation type="journal article" date="2022" name="Mol. Ecol. Resour.">
        <title>The genomes of chicory, endive, great burdock and yacon provide insights into Asteraceae palaeo-polyploidization history and plant inulin production.</title>
        <authorList>
            <person name="Fan W."/>
            <person name="Wang S."/>
            <person name="Wang H."/>
            <person name="Wang A."/>
            <person name="Jiang F."/>
            <person name="Liu H."/>
            <person name="Zhao H."/>
            <person name="Xu D."/>
            <person name="Zhang Y."/>
        </authorList>
    </citation>
    <scope>NUCLEOTIDE SEQUENCE [LARGE SCALE GENOMIC DNA]</scope>
    <source>
        <strain evidence="2">cv. Niubang</strain>
    </source>
</reference>
<dbReference type="Proteomes" id="UP001055879">
    <property type="component" value="Linkage Group LG01"/>
</dbReference>
<comment type="caution">
    <text evidence="1">The sequence shown here is derived from an EMBL/GenBank/DDBJ whole genome shotgun (WGS) entry which is preliminary data.</text>
</comment>
<evidence type="ECO:0000313" key="1">
    <source>
        <dbReference type="EMBL" id="KAI3770581.1"/>
    </source>
</evidence>
<organism evidence="1 2">
    <name type="scientific">Arctium lappa</name>
    <name type="common">Greater burdock</name>
    <name type="synonym">Lappa major</name>
    <dbReference type="NCBI Taxonomy" id="4217"/>
    <lineage>
        <taxon>Eukaryota</taxon>
        <taxon>Viridiplantae</taxon>
        <taxon>Streptophyta</taxon>
        <taxon>Embryophyta</taxon>
        <taxon>Tracheophyta</taxon>
        <taxon>Spermatophyta</taxon>
        <taxon>Magnoliopsida</taxon>
        <taxon>eudicotyledons</taxon>
        <taxon>Gunneridae</taxon>
        <taxon>Pentapetalae</taxon>
        <taxon>asterids</taxon>
        <taxon>campanulids</taxon>
        <taxon>Asterales</taxon>
        <taxon>Asteraceae</taxon>
        <taxon>Carduoideae</taxon>
        <taxon>Cardueae</taxon>
        <taxon>Arctiinae</taxon>
        <taxon>Arctium</taxon>
    </lineage>
</organism>
<accession>A0ACB9FIB6</accession>
<name>A0ACB9FIB6_ARCLA</name>
<gene>
    <name evidence="1" type="ORF">L6452_01719</name>
</gene>
<keyword evidence="2" id="KW-1185">Reference proteome</keyword>
<proteinExistence type="predicted"/>
<evidence type="ECO:0000313" key="2">
    <source>
        <dbReference type="Proteomes" id="UP001055879"/>
    </source>
</evidence>